<dbReference type="PANTHER" id="PTHR14464">
    <property type="entry name" value="EXONUCLEASE V"/>
    <property type="match status" value="1"/>
</dbReference>
<dbReference type="GO" id="GO:0036297">
    <property type="term" value="P:interstrand cross-link repair"/>
    <property type="evidence" value="ECO:0007669"/>
    <property type="project" value="TreeGrafter"/>
</dbReference>
<dbReference type="RefSeq" id="XP_033593620.1">
    <property type="nucleotide sequence ID" value="XM_033730398.1"/>
</dbReference>
<keyword evidence="9" id="KW-1185">Reference proteome</keyword>
<sequence length="552" mass="61352">MAIATSYPHAIDPIAETASDYGSDIDDATAHHLLSQAESQPLTDDIALEALPHPPVLQDDGVEQTAHLRLSHAQYSSSPRSLGHKSKAGEGEGRRVREASIEVEYDEGNRASFFNSASIPNDEATPAAAPQPEPSQTIDPRLPPIDRFRRRRPISVTDLVSPAWCEQQYEYSLTKYGRVRKTPAMKQGSTVHRELEEQVHVRVPVEVVSKEDKFALRVWNSIHGLRMLRETGLTRELEVWGVLEGEVVIGIIDEIRTTCPDDAMEARMLEDAERGRGKKEVLPADQRTLTEFLTHSQSASILERTPPALGRRTRHDSPSRTYYLVDVKTRQSRTLPTSGSQSRPTHMQLMIYHQLLSSLAANTVPADQVFARYNLDANTPFSDTFLAQVANLDISPSPAPSQADNSSTPASQEDPLTELLAYNTLSLLWPLLINEASLTFPLSPPQSSTPSISPLLTAEFRTSRPDEVSEAGTLIGQRSFPFDAKAVSAYLADEIGWWRGERETKGVEVEEAFKCRLCEFAEGCAWRATKVEEGLRRVREREGLRGRGRSVV</sequence>
<dbReference type="AlphaFoldDB" id="A0A6A6Q4Q7"/>
<comment type="subunit">
    <text evidence="3">Monomer.</text>
</comment>
<evidence type="ECO:0000256" key="6">
    <source>
        <dbReference type="ARBA" id="ARBA00022839"/>
    </source>
</evidence>
<feature type="region of interest" description="Disordered" evidence="7">
    <location>
        <begin position="113"/>
        <end position="144"/>
    </location>
</feature>
<keyword evidence="4" id="KW-0408">Iron</keyword>
<dbReference type="GO" id="GO:0045145">
    <property type="term" value="F:single-stranded DNA 5'-3' DNA exonuclease activity"/>
    <property type="evidence" value="ECO:0007669"/>
    <property type="project" value="InterPro"/>
</dbReference>
<dbReference type="InterPro" id="IPR019190">
    <property type="entry name" value="EXOV"/>
</dbReference>
<reference evidence="8" key="1">
    <citation type="journal article" date="2020" name="Stud. Mycol.">
        <title>101 Dothideomycetes genomes: a test case for predicting lifestyles and emergence of pathogens.</title>
        <authorList>
            <person name="Haridas S."/>
            <person name="Albert R."/>
            <person name="Binder M."/>
            <person name="Bloem J."/>
            <person name="Labutti K."/>
            <person name="Salamov A."/>
            <person name="Andreopoulos B."/>
            <person name="Baker S."/>
            <person name="Barry K."/>
            <person name="Bills G."/>
            <person name="Bluhm B."/>
            <person name="Cannon C."/>
            <person name="Castanera R."/>
            <person name="Culley D."/>
            <person name="Daum C."/>
            <person name="Ezra D."/>
            <person name="Gonzalez J."/>
            <person name="Henrissat B."/>
            <person name="Kuo A."/>
            <person name="Liang C."/>
            <person name="Lipzen A."/>
            <person name="Lutzoni F."/>
            <person name="Magnuson J."/>
            <person name="Mondo S."/>
            <person name="Nolan M."/>
            <person name="Ohm R."/>
            <person name="Pangilinan J."/>
            <person name="Park H.-J."/>
            <person name="Ramirez L."/>
            <person name="Alfaro M."/>
            <person name="Sun H."/>
            <person name="Tritt A."/>
            <person name="Yoshinaga Y."/>
            <person name="Zwiers L.-H."/>
            <person name="Turgeon B."/>
            <person name="Goodwin S."/>
            <person name="Spatafora J."/>
            <person name="Crous P."/>
            <person name="Grigoriev I."/>
        </authorList>
    </citation>
    <scope>NUCLEOTIDE SEQUENCE</scope>
    <source>
        <strain evidence="8">CBS 113389</strain>
    </source>
</reference>
<keyword evidence="4" id="KW-0004">4Fe-4S</keyword>
<dbReference type="GO" id="GO:0005634">
    <property type="term" value="C:nucleus"/>
    <property type="evidence" value="ECO:0007669"/>
    <property type="project" value="TreeGrafter"/>
</dbReference>
<name>A0A6A6Q4Q7_9PEZI</name>
<evidence type="ECO:0000313" key="8">
    <source>
        <dbReference type="EMBL" id="KAF2487051.1"/>
    </source>
</evidence>
<dbReference type="GO" id="GO:0005739">
    <property type="term" value="C:mitochondrion"/>
    <property type="evidence" value="ECO:0007669"/>
    <property type="project" value="TreeGrafter"/>
</dbReference>
<proteinExistence type="inferred from homology"/>
<keyword evidence="6 8" id="KW-0269">Exonuclease</keyword>
<keyword evidence="4" id="KW-0411">Iron-sulfur</keyword>
<keyword evidence="5" id="KW-0540">Nuclease</keyword>
<evidence type="ECO:0000313" key="9">
    <source>
        <dbReference type="Proteomes" id="UP000799767"/>
    </source>
</evidence>
<gene>
    <name evidence="8" type="ORF">BDY17DRAFT_2430</name>
</gene>
<evidence type="ECO:0000256" key="4">
    <source>
        <dbReference type="ARBA" id="ARBA00022485"/>
    </source>
</evidence>
<dbReference type="PANTHER" id="PTHR14464:SF4">
    <property type="entry name" value="EXONUCLEASE V"/>
    <property type="match status" value="1"/>
</dbReference>
<dbReference type="GO" id="GO:0051539">
    <property type="term" value="F:4 iron, 4 sulfur cluster binding"/>
    <property type="evidence" value="ECO:0007669"/>
    <property type="project" value="UniProtKB-KW"/>
</dbReference>
<evidence type="ECO:0000256" key="7">
    <source>
        <dbReference type="SAM" id="MobiDB-lite"/>
    </source>
</evidence>
<protein>
    <submittedName>
        <fullName evidence="8">Exonuclease V a 5' deoxyribonuclease-domain-containing protein</fullName>
    </submittedName>
</protein>
<dbReference type="GeneID" id="54471400"/>
<accession>A0A6A6Q4Q7</accession>
<evidence type="ECO:0000256" key="1">
    <source>
        <dbReference type="ARBA" id="ARBA00001966"/>
    </source>
</evidence>
<evidence type="ECO:0000256" key="2">
    <source>
        <dbReference type="ARBA" id="ARBA00009797"/>
    </source>
</evidence>
<dbReference type="Pfam" id="PF09810">
    <property type="entry name" value="Exo5"/>
    <property type="match status" value="1"/>
</dbReference>
<evidence type="ECO:0000256" key="5">
    <source>
        <dbReference type="ARBA" id="ARBA00022722"/>
    </source>
</evidence>
<comment type="cofactor">
    <cofactor evidence="1">
        <name>[4Fe-4S] cluster</name>
        <dbReference type="ChEBI" id="CHEBI:49883"/>
    </cofactor>
</comment>
<keyword evidence="4" id="KW-0479">Metal-binding</keyword>
<comment type="similarity">
    <text evidence="2">Belongs to the EXO5 family.</text>
</comment>
<feature type="compositionally biased region" description="Low complexity" evidence="7">
    <location>
        <begin position="123"/>
        <end position="140"/>
    </location>
</feature>
<dbReference type="OrthoDB" id="354769at2759"/>
<keyword evidence="6 8" id="KW-0378">Hydrolase</keyword>
<evidence type="ECO:0000256" key="3">
    <source>
        <dbReference type="ARBA" id="ARBA00011245"/>
    </source>
</evidence>
<dbReference type="EMBL" id="MU001631">
    <property type="protein sequence ID" value="KAF2487051.1"/>
    <property type="molecule type" value="Genomic_DNA"/>
</dbReference>
<organism evidence="8 9">
    <name type="scientific">Neohortaea acidophila</name>
    <dbReference type="NCBI Taxonomy" id="245834"/>
    <lineage>
        <taxon>Eukaryota</taxon>
        <taxon>Fungi</taxon>
        <taxon>Dikarya</taxon>
        <taxon>Ascomycota</taxon>
        <taxon>Pezizomycotina</taxon>
        <taxon>Dothideomycetes</taxon>
        <taxon>Dothideomycetidae</taxon>
        <taxon>Mycosphaerellales</taxon>
        <taxon>Teratosphaeriaceae</taxon>
        <taxon>Neohortaea</taxon>
    </lineage>
</organism>
<feature type="compositionally biased region" description="Basic and acidic residues" evidence="7">
    <location>
        <begin position="87"/>
        <end position="96"/>
    </location>
</feature>
<feature type="region of interest" description="Disordered" evidence="7">
    <location>
        <begin position="72"/>
        <end position="96"/>
    </location>
</feature>
<dbReference type="Proteomes" id="UP000799767">
    <property type="component" value="Unassembled WGS sequence"/>
</dbReference>